<dbReference type="Proteomes" id="UP000427886">
    <property type="component" value="Chromosome"/>
</dbReference>
<protein>
    <recommendedName>
        <fullName evidence="3">Glycosyltransferase</fullName>
    </recommendedName>
</protein>
<dbReference type="RefSeq" id="WP_155224409.1">
    <property type="nucleotide sequence ID" value="NZ_CP046246.1"/>
</dbReference>
<evidence type="ECO:0008006" key="3">
    <source>
        <dbReference type="Google" id="ProtNLM"/>
    </source>
</evidence>
<gene>
    <name evidence="1" type="ORF">GLW17_04950</name>
</gene>
<proteinExistence type="predicted"/>
<name>A0AB37D3U9_TETHA</name>
<evidence type="ECO:0000313" key="1">
    <source>
        <dbReference type="EMBL" id="QGP76220.1"/>
    </source>
</evidence>
<dbReference type="KEGG" id="tey:GLW17_04950"/>
<organism evidence="1 2">
    <name type="scientific">Tetragenococcus halophilus</name>
    <name type="common">Pediococcus halophilus</name>
    <dbReference type="NCBI Taxonomy" id="51669"/>
    <lineage>
        <taxon>Bacteria</taxon>
        <taxon>Bacillati</taxon>
        <taxon>Bacillota</taxon>
        <taxon>Bacilli</taxon>
        <taxon>Lactobacillales</taxon>
        <taxon>Enterococcaceae</taxon>
        <taxon>Tetragenococcus</taxon>
    </lineage>
</organism>
<reference evidence="1 2" key="1">
    <citation type="submission" date="2019-11" db="EMBL/GenBank/DDBJ databases">
        <authorList>
            <person name="Kim E."/>
            <person name="Lee J."/>
            <person name="Jeon K."/>
            <person name="Lee Y."/>
        </authorList>
    </citation>
    <scope>NUCLEOTIDE SEQUENCE [LARGE SCALE GENOMIC DNA]</scope>
    <source>
        <strain evidence="1 2">YJ1</strain>
    </source>
</reference>
<dbReference type="AlphaFoldDB" id="A0AB37D3U9"/>
<sequence length="321" mass="38159">MKIMLNLIKQKLKATPVYPLYKNVQAKLFEMNPEKFISDRYEQFYGDSIDFSFPEKLSEKMQLLKIYYYPKCKKVIQASDKYTLHAYLKQRHLNYLAVPYIQVYTQPKDFNLAVLPNEFVLKKTNASGLNLIVKNKNKMSEKNIKKTLAYWFSFNYGKFSQEPHYSQAIDRVICEPFFNNLGNEYRFFMVNGEVGFIQVIVWDWDQRGQSQKVNNEFVIEGHSKHYRLHFNEDWKLYWKDENTPDIEIAKPSNFEQLRKISKHIAKDFPVVRVDFNEINGKTKISELTFTPARGYLQILKQKPELDIELGKKLRVEGNKKK</sequence>
<accession>A0AB37D3U9</accession>
<evidence type="ECO:0000313" key="2">
    <source>
        <dbReference type="Proteomes" id="UP000427886"/>
    </source>
</evidence>
<dbReference type="InterPro" id="IPR029465">
    <property type="entry name" value="ATPgrasp_TupA"/>
</dbReference>
<dbReference type="Pfam" id="PF14305">
    <property type="entry name" value="ATPgrasp_TupA"/>
    <property type="match status" value="1"/>
</dbReference>
<dbReference type="EMBL" id="CP046246">
    <property type="protein sequence ID" value="QGP76220.1"/>
    <property type="molecule type" value="Genomic_DNA"/>
</dbReference>